<feature type="domain" description="Hemerythrin-like" evidence="1">
    <location>
        <begin position="34"/>
        <end position="166"/>
    </location>
</feature>
<dbReference type="RefSeq" id="XP_002956371.1">
    <property type="nucleotide sequence ID" value="XM_002956325.1"/>
</dbReference>
<dbReference type="Gene3D" id="1.20.120.520">
    <property type="entry name" value="nmb1532 protein domain like"/>
    <property type="match status" value="1"/>
</dbReference>
<sequence length="311" mass="34688">MNSSWMYRCCVSKSAAQAKAGKFNLPIVARANRWKLGHDAIRYDLDAIMSALETANATLVVRGRALPGWQVEALRSTVRSFYLGLHMHLAHKRTVLFPMLSARLVLPSKMLDYDEATLMALLDRVRGLCEGLDITASPTAKAAVRELYAGFFVLRTLLRQQMEREEVLGLPLLRMHFTAREAAAAERKLISQMRPADLAWLLRPLAEAEKKETLTRVGVPGLFQKLVLLPALRRADRAVLRTHRELASGEKLGRVGSGLWRDGDRFGNVGGGIQSQAQPRAAKAQVQALDQALPCAALEIKWRRRRPGHLD</sequence>
<accession>D8UCL9</accession>
<dbReference type="InParanoid" id="D8UCL9"/>
<dbReference type="KEGG" id="vcn:VOLCADRAFT_121522"/>
<name>D8UCL9_VOLCA</name>
<organism evidence="3">
    <name type="scientific">Volvox carteri f. nagariensis</name>
    <dbReference type="NCBI Taxonomy" id="3068"/>
    <lineage>
        <taxon>Eukaryota</taxon>
        <taxon>Viridiplantae</taxon>
        <taxon>Chlorophyta</taxon>
        <taxon>core chlorophytes</taxon>
        <taxon>Chlorophyceae</taxon>
        <taxon>CS clade</taxon>
        <taxon>Chlamydomonadales</taxon>
        <taxon>Volvocaceae</taxon>
        <taxon>Volvox</taxon>
    </lineage>
</organism>
<evidence type="ECO:0000313" key="2">
    <source>
        <dbReference type="EMBL" id="EFJ42515.1"/>
    </source>
</evidence>
<evidence type="ECO:0000259" key="1">
    <source>
        <dbReference type="Pfam" id="PF01814"/>
    </source>
</evidence>
<dbReference type="Pfam" id="PF01814">
    <property type="entry name" value="Hemerythrin"/>
    <property type="match status" value="1"/>
</dbReference>
<dbReference type="CDD" id="cd12108">
    <property type="entry name" value="Hr-like"/>
    <property type="match status" value="1"/>
</dbReference>
<dbReference type="InterPro" id="IPR012312">
    <property type="entry name" value="Hemerythrin-like"/>
</dbReference>
<reference evidence="2 3" key="1">
    <citation type="journal article" date="2010" name="Science">
        <title>Genomic analysis of organismal complexity in the multicellular green alga Volvox carteri.</title>
        <authorList>
            <person name="Prochnik S.E."/>
            <person name="Umen J."/>
            <person name="Nedelcu A.M."/>
            <person name="Hallmann A."/>
            <person name="Miller S.M."/>
            <person name="Nishii I."/>
            <person name="Ferris P."/>
            <person name="Kuo A."/>
            <person name="Mitros T."/>
            <person name="Fritz-Laylin L.K."/>
            <person name="Hellsten U."/>
            <person name="Chapman J."/>
            <person name="Simakov O."/>
            <person name="Rensing S.A."/>
            <person name="Terry A."/>
            <person name="Pangilinan J."/>
            <person name="Kapitonov V."/>
            <person name="Jurka J."/>
            <person name="Salamov A."/>
            <person name="Shapiro H."/>
            <person name="Schmutz J."/>
            <person name="Grimwood J."/>
            <person name="Lindquist E."/>
            <person name="Lucas S."/>
            <person name="Grigoriev I.V."/>
            <person name="Schmitt R."/>
            <person name="Kirk D."/>
            <person name="Rokhsar D.S."/>
        </authorList>
    </citation>
    <scope>NUCLEOTIDE SEQUENCE [LARGE SCALE GENOMIC DNA]</scope>
    <source>
        <strain evidence="3">f. Nagariensis / Eve</strain>
    </source>
</reference>
<protein>
    <recommendedName>
        <fullName evidence="1">Hemerythrin-like domain-containing protein</fullName>
    </recommendedName>
</protein>
<dbReference type="GeneID" id="9619458"/>
<dbReference type="Proteomes" id="UP000001058">
    <property type="component" value="Unassembled WGS sequence"/>
</dbReference>
<dbReference type="AlphaFoldDB" id="D8UCL9"/>
<dbReference type="EMBL" id="GL378381">
    <property type="protein sequence ID" value="EFJ42515.1"/>
    <property type="molecule type" value="Genomic_DNA"/>
</dbReference>
<gene>
    <name evidence="2" type="ORF">VOLCADRAFT_121522</name>
</gene>
<keyword evidence="3" id="KW-1185">Reference proteome</keyword>
<proteinExistence type="predicted"/>
<dbReference type="OrthoDB" id="527695at2759"/>
<evidence type="ECO:0000313" key="3">
    <source>
        <dbReference type="Proteomes" id="UP000001058"/>
    </source>
</evidence>